<dbReference type="AlphaFoldDB" id="A0A7T8KFG0"/>
<protein>
    <recommendedName>
        <fullName evidence="2">H(+)-transporting two-sector ATPase</fullName>
        <ecNumber evidence="2">7.1.2.2</ecNumber>
    </recommendedName>
</protein>
<proteinExistence type="inferred from homology"/>
<dbReference type="EMBL" id="CP045894">
    <property type="protein sequence ID" value="QQP54773.1"/>
    <property type="molecule type" value="Genomic_DNA"/>
</dbReference>
<reference evidence="11" key="1">
    <citation type="submission" date="2021-01" db="EMBL/GenBank/DDBJ databases">
        <title>Caligus Genome Assembly.</title>
        <authorList>
            <person name="Gallardo-Escarate C."/>
        </authorList>
    </citation>
    <scope>NUCLEOTIDE SEQUENCE [LARGE SCALE GENOMIC DNA]</scope>
</reference>
<dbReference type="Pfam" id="PF16886">
    <property type="entry name" value="ATP-synt_ab_Xtn"/>
    <property type="match status" value="1"/>
</dbReference>
<dbReference type="GO" id="GO:0005765">
    <property type="term" value="C:lysosomal membrane"/>
    <property type="evidence" value="ECO:0007669"/>
    <property type="project" value="TreeGrafter"/>
</dbReference>
<keyword evidence="7" id="KW-0406">Ion transport</keyword>
<feature type="non-terminal residue" evidence="10">
    <location>
        <position position="1"/>
    </location>
</feature>
<organism evidence="10 11">
    <name type="scientific">Caligus rogercresseyi</name>
    <name type="common">Sea louse</name>
    <dbReference type="NCBI Taxonomy" id="217165"/>
    <lineage>
        <taxon>Eukaryota</taxon>
        <taxon>Metazoa</taxon>
        <taxon>Ecdysozoa</taxon>
        <taxon>Arthropoda</taxon>
        <taxon>Crustacea</taxon>
        <taxon>Multicrustacea</taxon>
        <taxon>Hexanauplia</taxon>
        <taxon>Copepoda</taxon>
        <taxon>Siphonostomatoida</taxon>
        <taxon>Caligidae</taxon>
        <taxon>Caligus</taxon>
    </lineage>
</organism>
<evidence type="ECO:0000256" key="7">
    <source>
        <dbReference type="ARBA" id="ARBA00023065"/>
    </source>
</evidence>
<dbReference type="GO" id="GO:0005524">
    <property type="term" value="F:ATP binding"/>
    <property type="evidence" value="ECO:0007669"/>
    <property type="project" value="UniProtKB-KW"/>
</dbReference>
<evidence type="ECO:0000256" key="5">
    <source>
        <dbReference type="ARBA" id="ARBA00022840"/>
    </source>
</evidence>
<name>A0A7T8KFG0_CALRO</name>
<dbReference type="Gene3D" id="2.40.50.100">
    <property type="match status" value="1"/>
</dbReference>
<comment type="catalytic activity">
    <reaction evidence="8">
        <text>ATP + H2O + 4 H(+)(in) = ADP + phosphate + 5 H(+)(out)</text>
        <dbReference type="Rhea" id="RHEA:57720"/>
        <dbReference type="ChEBI" id="CHEBI:15377"/>
        <dbReference type="ChEBI" id="CHEBI:15378"/>
        <dbReference type="ChEBI" id="CHEBI:30616"/>
        <dbReference type="ChEBI" id="CHEBI:43474"/>
        <dbReference type="ChEBI" id="CHEBI:456216"/>
        <dbReference type="EC" id="7.1.2.2"/>
    </reaction>
</comment>
<dbReference type="Proteomes" id="UP000595437">
    <property type="component" value="Chromosome 5"/>
</dbReference>
<dbReference type="InterPro" id="IPR022878">
    <property type="entry name" value="V-ATPase_asu"/>
</dbReference>
<comment type="similarity">
    <text evidence="1">Belongs to the ATPase alpha/beta chains family.</text>
</comment>
<dbReference type="EC" id="7.1.2.2" evidence="2"/>
<evidence type="ECO:0000256" key="2">
    <source>
        <dbReference type="ARBA" id="ARBA00012473"/>
    </source>
</evidence>
<dbReference type="FunFam" id="2.40.50.100:FF:000008">
    <property type="entry name" value="V-type proton ATPase catalytic subunit A"/>
    <property type="match status" value="1"/>
</dbReference>
<dbReference type="OrthoDB" id="1676488at2759"/>
<evidence type="ECO:0000313" key="11">
    <source>
        <dbReference type="Proteomes" id="UP000595437"/>
    </source>
</evidence>
<evidence type="ECO:0000256" key="4">
    <source>
        <dbReference type="ARBA" id="ARBA00022741"/>
    </source>
</evidence>
<sequence length="139" mass="15539">KAPQCSAWPGIMNSIFDGIQRPLKDINEMTQSIYIPKGINTNALSVVNEWEFQPSNVKVGSHITGGDVYGLVQENTLIKHKVLLPPKARGTVTYIAPPGNYTIKDKILETEFDGQKSEYTLMQVWPVRQPRPVTEKIAC</sequence>
<keyword evidence="6" id="KW-1278">Translocase</keyword>
<evidence type="ECO:0000256" key="1">
    <source>
        <dbReference type="ARBA" id="ARBA00008936"/>
    </source>
</evidence>
<keyword evidence="5" id="KW-0067">ATP-binding</keyword>
<keyword evidence="3" id="KW-0813">Transport</keyword>
<keyword evidence="11" id="KW-1185">Reference proteome</keyword>
<dbReference type="PANTHER" id="PTHR43607:SF1">
    <property type="entry name" value="H(+)-TRANSPORTING TWO-SECTOR ATPASE"/>
    <property type="match status" value="1"/>
</dbReference>
<evidence type="ECO:0000256" key="6">
    <source>
        <dbReference type="ARBA" id="ARBA00022967"/>
    </source>
</evidence>
<dbReference type="InterPro" id="IPR027417">
    <property type="entry name" value="P-loop_NTPase"/>
</dbReference>
<dbReference type="GO" id="GO:0046961">
    <property type="term" value="F:proton-transporting ATPase activity, rotational mechanism"/>
    <property type="evidence" value="ECO:0007669"/>
    <property type="project" value="InterPro"/>
</dbReference>
<evidence type="ECO:0000313" key="10">
    <source>
        <dbReference type="EMBL" id="QQP54773.1"/>
    </source>
</evidence>
<gene>
    <name evidence="10" type="ORF">FKW44_007713</name>
</gene>
<accession>A0A7T8KFG0</accession>
<dbReference type="GO" id="GO:0046034">
    <property type="term" value="P:ATP metabolic process"/>
    <property type="evidence" value="ECO:0007669"/>
    <property type="project" value="InterPro"/>
</dbReference>
<dbReference type="InterPro" id="IPR031686">
    <property type="entry name" value="ATP-synth_a_Xtn"/>
</dbReference>
<evidence type="ECO:0000256" key="8">
    <source>
        <dbReference type="ARBA" id="ARBA00048383"/>
    </source>
</evidence>
<feature type="domain" description="ATPsynthase alpha/beta subunit barrel-sandwich" evidence="9">
    <location>
        <begin position="42"/>
        <end position="128"/>
    </location>
</feature>
<evidence type="ECO:0000259" key="9">
    <source>
        <dbReference type="Pfam" id="PF16886"/>
    </source>
</evidence>
<dbReference type="Gene3D" id="3.40.50.300">
    <property type="entry name" value="P-loop containing nucleotide triphosphate hydrolases"/>
    <property type="match status" value="1"/>
</dbReference>
<keyword evidence="4" id="KW-0547">Nucleotide-binding</keyword>
<evidence type="ECO:0000256" key="3">
    <source>
        <dbReference type="ARBA" id="ARBA00022448"/>
    </source>
</evidence>
<dbReference type="PANTHER" id="PTHR43607">
    <property type="entry name" value="V-TYPE PROTON ATPASE CATALYTIC SUBUNIT A"/>
    <property type="match status" value="1"/>
</dbReference>